<protein>
    <recommendedName>
        <fullName evidence="3">RING-type domain-containing protein</fullName>
    </recommendedName>
</protein>
<dbReference type="InterPro" id="IPR050279">
    <property type="entry name" value="Plant_def-hormone_signal"/>
</dbReference>
<sequence length="320" mass="36077">MGVNTYTDDVSTTVAPTRLFKALVIDADNLIPKLMPDVKNIEIVEGDGGAGSIKKMNFVESGPIKYLKHKLHVIDDKNLVTKYSLIEGDVLGDKLESVTYDIKFEASGNEGCVCKTSTEYHTKGDYVFKEEEHNEGKKQAMDLFKAVEGYLLANPSVYAPVGAPNDPAQFQGQQIHTTSLHDIKIPPSLYMSYDDTFYHVMQFHLRNWGDEFDRNYRHLVIRDMISTLGELVEDESNKGRQNLKVFVVVSLAADRFLEESTSSFNDGMVPASKSSIMELPERRECMDDDDCVICFEMLGKERKILCMPCSHMFHGECITT</sequence>
<dbReference type="InterPro" id="IPR013083">
    <property type="entry name" value="Znf_RING/FYVE/PHD"/>
</dbReference>
<dbReference type="GO" id="GO:0005634">
    <property type="term" value="C:nucleus"/>
    <property type="evidence" value="ECO:0007669"/>
    <property type="project" value="TreeGrafter"/>
</dbReference>
<dbReference type="SUPFAM" id="SSF55961">
    <property type="entry name" value="Bet v1-like"/>
    <property type="match status" value="1"/>
</dbReference>
<keyword evidence="2" id="KW-0479">Metal-binding</keyword>
<dbReference type="InterPro" id="IPR000916">
    <property type="entry name" value="Bet_v_I/MLP"/>
</dbReference>
<dbReference type="Pfam" id="PF17123">
    <property type="entry name" value="zf-RING_11"/>
    <property type="match status" value="1"/>
</dbReference>
<dbReference type="SMART" id="SM01037">
    <property type="entry name" value="Bet_v_1"/>
    <property type="match status" value="1"/>
</dbReference>
<dbReference type="Gene3D" id="3.30.40.10">
    <property type="entry name" value="Zinc/RING finger domain, C3HC4 (zinc finger)"/>
    <property type="match status" value="1"/>
</dbReference>
<dbReference type="CDD" id="cd07816">
    <property type="entry name" value="Bet_v1-like"/>
    <property type="match status" value="1"/>
</dbReference>
<dbReference type="PANTHER" id="PTHR31213">
    <property type="entry name" value="OS08G0374000 PROTEIN-RELATED"/>
    <property type="match status" value="1"/>
</dbReference>
<gene>
    <name evidence="4" type="ORF">K7X08_010764</name>
</gene>
<keyword evidence="2" id="KW-0863">Zinc-finger</keyword>
<comment type="similarity">
    <text evidence="1">Belongs to the BetVI family.</text>
</comment>
<evidence type="ECO:0000256" key="1">
    <source>
        <dbReference type="ARBA" id="ARBA00009744"/>
    </source>
</evidence>
<name>A0A9Q1M148_9SOLA</name>
<proteinExistence type="inferred from homology"/>
<keyword evidence="5" id="KW-1185">Reference proteome</keyword>
<evidence type="ECO:0000256" key="2">
    <source>
        <dbReference type="PROSITE-ProRule" id="PRU00175"/>
    </source>
</evidence>
<comment type="caution">
    <text evidence="4">The sequence shown here is derived from an EMBL/GenBank/DDBJ whole genome shotgun (WGS) entry which is preliminary data.</text>
</comment>
<dbReference type="Pfam" id="PF00407">
    <property type="entry name" value="Bet_v_1"/>
    <property type="match status" value="1"/>
</dbReference>
<organism evidence="4 5">
    <name type="scientific">Anisodus acutangulus</name>
    <dbReference type="NCBI Taxonomy" id="402998"/>
    <lineage>
        <taxon>Eukaryota</taxon>
        <taxon>Viridiplantae</taxon>
        <taxon>Streptophyta</taxon>
        <taxon>Embryophyta</taxon>
        <taxon>Tracheophyta</taxon>
        <taxon>Spermatophyta</taxon>
        <taxon>Magnoliopsida</taxon>
        <taxon>eudicotyledons</taxon>
        <taxon>Gunneridae</taxon>
        <taxon>Pentapetalae</taxon>
        <taxon>asterids</taxon>
        <taxon>lamiids</taxon>
        <taxon>Solanales</taxon>
        <taxon>Solanaceae</taxon>
        <taxon>Solanoideae</taxon>
        <taxon>Hyoscyameae</taxon>
        <taxon>Anisodus</taxon>
    </lineage>
</organism>
<dbReference type="OrthoDB" id="1880172at2759"/>
<dbReference type="GO" id="GO:0006952">
    <property type="term" value="P:defense response"/>
    <property type="evidence" value="ECO:0007669"/>
    <property type="project" value="InterPro"/>
</dbReference>
<dbReference type="EMBL" id="JAJAGQ010000012">
    <property type="protein sequence ID" value="KAJ8547178.1"/>
    <property type="molecule type" value="Genomic_DNA"/>
</dbReference>
<keyword evidence="2" id="KW-0862">Zinc</keyword>
<dbReference type="PANTHER" id="PTHR31213:SF157">
    <property type="entry name" value="MAJOR ALLERGEN MAL D 1-LIKE"/>
    <property type="match status" value="1"/>
</dbReference>
<dbReference type="InterPro" id="IPR001841">
    <property type="entry name" value="Znf_RING"/>
</dbReference>
<dbReference type="Proteomes" id="UP001152561">
    <property type="component" value="Unassembled WGS sequence"/>
</dbReference>
<feature type="domain" description="RING-type" evidence="3">
    <location>
        <begin position="291"/>
        <end position="320"/>
    </location>
</feature>
<dbReference type="GO" id="GO:0008270">
    <property type="term" value="F:zinc ion binding"/>
    <property type="evidence" value="ECO:0007669"/>
    <property type="project" value="UniProtKB-KW"/>
</dbReference>
<dbReference type="Gene3D" id="3.30.530.20">
    <property type="match status" value="1"/>
</dbReference>
<dbReference type="PRINTS" id="PR00634">
    <property type="entry name" value="BETALLERGEN"/>
</dbReference>
<accession>A0A9Q1M148</accession>
<evidence type="ECO:0000259" key="3">
    <source>
        <dbReference type="PROSITE" id="PS50089"/>
    </source>
</evidence>
<dbReference type="PROSITE" id="PS50089">
    <property type="entry name" value="ZF_RING_2"/>
    <property type="match status" value="1"/>
</dbReference>
<dbReference type="SUPFAM" id="SSF57850">
    <property type="entry name" value="RING/U-box"/>
    <property type="match status" value="1"/>
</dbReference>
<dbReference type="GO" id="GO:0038023">
    <property type="term" value="F:signaling receptor activity"/>
    <property type="evidence" value="ECO:0007669"/>
    <property type="project" value="InterPro"/>
</dbReference>
<dbReference type="GO" id="GO:0004864">
    <property type="term" value="F:protein phosphatase inhibitor activity"/>
    <property type="evidence" value="ECO:0007669"/>
    <property type="project" value="InterPro"/>
</dbReference>
<evidence type="ECO:0000313" key="4">
    <source>
        <dbReference type="EMBL" id="KAJ8547178.1"/>
    </source>
</evidence>
<dbReference type="GO" id="GO:0005737">
    <property type="term" value="C:cytoplasm"/>
    <property type="evidence" value="ECO:0007669"/>
    <property type="project" value="TreeGrafter"/>
</dbReference>
<dbReference type="FunFam" id="3.30.530.20:FF:000007">
    <property type="entry name" value="Major pollen allergen Bet v 1-A"/>
    <property type="match status" value="1"/>
</dbReference>
<dbReference type="AlphaFoldDB" id="A0A9Q1M148"/>
<dbReference type="GO" id="GO:0009738">
    <property type="term" value="P:abscisic acid-activated signaling pathway"/>
    <property type="evidence" value="ECO:0007669"/>
    <property type="project" value="InterPro"/>
</dbReference>
<dbReference type="GO" id="GO:0010427">
    <property type="term" value="F:abscisic acid binding"/>
    <property type="evidence" value="ECO:0007669"/>
    <property type="project" value="InterPro"/>
</dbReference>
<evidence type="ECO:0000313" key="5">
    <source>
        <dbReference type="Proteomes" id="UP001152561"/>
    </source>
</evidence>
<dbReference type="InterPro" id="IPR024949">
    <property type="entry name" value="Bet_v_I_allergen"/>
</dbReference>
<reference evidence="5" key="1">
    <citation type="journal article" date="2023" name="Proc. Natl. Acad. Sci. U.S.A.">
        <title>Genomic and structural basis for evolution of tropane alkaloid biosynthesis.</title>
        <authorList>
            <person name="Wanga Y.-J."/>
            <person name="Taina T."/>
            <person name="Yua J.-Y."/>
            <person name="Lia J."/>
            <person name="Xua B."/>
            <person name="Chenc J."/>
            <person name="D'Auriad J.C."/>
            <person name="Huanga J.-P."/>
            <person name="Huanga S.-X."/>
        </authorList>
    </citation>
    <scope>NUCLEOTIDE SEQUENCE [LARGE SCALE GENOMIC DNA]</scope>
    <source>
        <strain evidence="5">cv. KIB-2019</strain>
    </source>
</reference>
<dbReference type="InterPro" id="IPR023393">
    <property type="entry name" value="START-like_dom_sf"/>
</dbReference>